<feature type="domain" description="TonB-dependent transporter Oar-like beta-barrel" evidence="8">
    <location>
        <begin position="359"/>
        <end position="943"/>
    </location>
</feature>
<evidence type="ECO:0000256" key="1">
    <source>
        <dbReference type="ARBA" id="ARBA00004571"/>
    </source>
</evidence>
<protein>
    <submittedName>
        <fullName evidence="9">TonB-dependent receptor</fullName>
    </submittedName>
</protein>
<dbReference type="InterPro" id="IPR057601">
    <property type="entry name" value="Oar-like_b-barrel"/>
</dbReference>
<keyword evidence="9" id="KW-0675">Receptor</keyword>
<dbReference type="SUPFAM" id="SSF56935">
    <property type="entry name" value="Porins"/>
    <property type="match status" value="1"/>
</dbReference>
<feature type="domain" description="TonB-dependent transporter Oar-like beta-barrel" evidence="8">
    <location>
        <begin position="244"/>
        <end position="312"/>
    </location>
</feature>
<dbReference type="InterPro" id="IPR036942">
    <property type="entry name" value="Beta-barrel_TonB_sf"/>
</dbReference>
<dbReference type="Pfam" id="PF25183">
    <property type="entry name" value="OMP_b-brl_4"/>
    <property type="match status" value="2"/>
</dbReference>
<keyword evidence="4" id="KW-0812">Transmembrane</keyword>
<reference evidence="9" key="1">
    <citation type="submission" date="2020-07" db="EMBL/GenBank/DDBJ databases">
        <title>Huge and variable diversity of episymbiotic CPR bacteria and DPANN archaea in groundwater ecosystems.</title>
        <authorList>
            <person name="He C.Y."/>
            <person name="Keren R."/>
            <person name="Whittaker M."/>
            <person name="Farag I.F."/>
            <person name="Doudna J."/>
            <person name="Cate J.H.D."/>
            <person name="Banfield J.F."/>
        </authorList>
    </citation>
    <scope>NUCLEOTIDE SEQUENCE</scope>
    <source>
        <strain evidence="9">NC_groundwater_580_Pr5_B-0.1um_64_19</strain>
    </source>
</reference>
<gene>
    <name evidence="9" type="ORF">HYX28_11105</name>
</gene>
<dbReference type="InterPro" id="IPR039426">
    <property type="entry name" value="TonB-dep_rcpt-like"/>
</dbReference>
<keyword evidence="7" id="KW-0732">Signal</keyword>
<dbReference type="Gene3D" id="2.40.170.20">
    <property type="entry name" value="TonB-dependent receptor, beta-barrel domain"/>
    <property type="match status" value="1"/>
</dbReference>
<evidence type="ECO:0000256" key="6">
    <source>
        <dbReference type="ARBA" id="ARBA00023237"/>
    </source>
</evidence>
<dbReference type="GO" id="GO:0030246">
    <property type="term" value="F:carbohydrate binding"/>
    <property type="evidence" value="ECO:0007669"/>
    <property type="project" value="InterPro"/>
</dbReference>
<organism evidence="9 10">
    <name type="scientific">Candidatus Korobacter versatilis</name>
    <dbReference type="NCBI Taxonomy" id="658062"/>
    <lineage>
        <taxon>Bacteria</taxon>
        <taxon>Pseudomonadati</taxon>
        <taxon>Acidobacteriota</taxon>
        <taxon>Terriglobia</taxon>
        <taxon>Terriglobales</taxon>
        <taxon>Candidatus Korobacteraceae</taxon>
        <taxon>Candidatus Korobacter</taxon>
    </lineage>
</organism>
<accession>A0A932EQX1</accession>
<comment type="subcellular location">
    <subcellularLocation>
        <location evidence="1">Cell outer membrane</location>
        <topology evidence="1">Multi-pass membrane protein</topology>
    </subcellularLocation>
</comment>
<dbReference type="EMBL" id="JACPNR010000014">
    <property type="protein sequence ID" value="MBI2679318.1"/>
    <property type="molecule type" value="Genomic_DNA"/>
</dbReference>
<name>A0A932EQX1_9BACT</name>
<evidence type="ECO:0000256" key="3">
    <source>
        <dbReference type="ARBA" id="ARBA00022452"/>
    </source>
</evidence>
<dbReference type="Gene3D" id="2.60.40.1120">
    <property type="entry name" value="Carboxypeptidase-like, regulatory domain"/>
    <property type="match status" value="1"/>
</dbReference>
<dbReference type="GO" id="GO:0015344">
    <property type="term" value="F:siderophore uptake transmembrane transporter activity"/>
    <property type="evidence" value="ECO:0007669"/>
    <property type="project" value="TreeGrafter"/>
</dbReference>
<evidence type="ECO:0000256" key="2">
    <source>
        <dbReference type="ARBA" id="ARBA00022448"/>
    </source>
</evidence>
<keyword evidence="3" id="KW-1134">Transmembrane beta strand</keyword>
<comment type="caution">
    <text evidence="9">The sequence shown here is derived from an EMBL/GenBank/DDBJ whole genome shotgun (WGS) entry which is preliminary data.</text>
</comment>
<proteinExistence type="predicted"/>
<dbReference type="GO" id="GO:0009279">
    <property type="term" value="C:cell outer membrane"/>
    <property type="evidence" value="ECO:0007669"/>
    <property type="project" value="UniProtKB-SubCell"/>
</dbReference>
<evidence type="ECO:0000313" key="9">
    <source>
        <dbReference type="EMBL" id="MBI2679318.1"/>
    </source>
</evidence>
<evidence type="ECO:0000259" key="8">
    <source>
        <dbReference type="Pfam" id="PF25183"/>
    </source>
</evidence>
<dbReference type="Pfam" id="PF13620">
    <property type="entry name" value="CarboxypepD_reg"/>
    <property type="match status" value="1"/>
</dbReference>
<evidence type="ECO:0000256" key="5">
    <source>
        <dbReference type="ARBA" id="ARBA00023136"/>
    </source>
</evidence>
<feature type="chain" id="PRO_5037021823" evidence="7">
    <location>
        <begin position="22"/>
        <end position="1050"/>
    </location>
</feature>
<feature type="signal peptide" evidence="7">
    <location>
        <begin position="1"/>
        <end position="21"/>
    </location>
</feature>
<keyword evidence="6" id="KW-0998">Cell outer membrane</keyword>
<dbReference type="InterPro" id="IPR013784">
    <property type="entry name" value="Carb-bd-like_fold"/>
</dbReference>
<dbReference type="AlphaFoldDB" id="A0A932EQX1"/>
<dbReference type="Proteomes" id="UP000779809">
    <property type="component" value="Unassembled WGS sequence"/>
</dbReference>
<dbReference type="PANTHER" id="PTHR30069">
    <property type="entry name" value="TONB-DEPENDENT OUTER MEMBRANE RECEPTOR"/>
    <property type="match status" value="1"/>
</dbReference>
<sequence length="1050" mass="115099">MRPLTFAALLLALAATPFAAAQDSSTAAIRGTVADATGARIAGATVTAQLANTGATRTATTNKAGEFVFQFLPPGRYTVRAEAPQMAPQVRSSVSAEVGATIQLDFTLRIGGPSETVTVTADASAIETQPSGLTTVIGENEIAEVPLNGRRWQDLALHTAGVTEDPRGLTSASTGDLAFGGVRGYHTTFLVDGVDNNNAFFAQGRGRYRAPYQFSNEVIQEFRVSSNTYGVEFGRSSGAVVNVVTKSGTNQLHGSLLYYLRSSQFAARNPFLTSKPPDQQHQFGFTLGGKLARNRAYFFGGFDQNIFRSPVSVRFLDNTAVLVPGPKDYEPSDQALVFAAAAQLTADQAGDFRSSLLGNAGFFKFDYTLSPRHSLSGRINVSRFYGANNVFFDPASPLTYRAISENGEEQVKTESASLALTSALRGSMISHLRVQFSRDLQTSSANTADVLTRIDQVIDGFGRSNILPRRTREHKLQFAETISLDTPRQSWKFGGDALFTRLENFFPLQAGGEYIFDTIRVNPFFFFPAVFGLRITPLRAYAHGVPRYYLQDFGTSVARPNTNEFSLFVQDNIRVTSHLAVTLGARYDLQTYSIDDLEPNPLWPGSGVVPVDGNNIAPRIAFAYSIGEKHPTVIRGGYGIFYTRIPQIYTSAVETDNGLKQSELFLDNAVAADHLLFPTYPAPLALCAPQAAQCVPPPSVAAKLTTQISTFARDFKTPYVQQASLTVEREFLWGTDLGVSYLYVHGTNLIRTRDVNLPPPQQLEYPVFDEAGAFTGTFFTVASFATWQQTPSFSCPFPPCINDVQRPIPQVGAIDQFESAVSSVYHGLTVSARHRMRGGLFFRLSYTWAKAMDDGQDAPFVAPPAVQNAAQPKLERSVSSIDQRSRFAVSWVWAPTPFHRDRPILKLLLNDWTVAGTVTYGSGRPFNARIVGDANRDTNSSNDRLPGVSRNSFYGPDYASADLRLTRRIFLHDRITVDALVESFNVLNHPNKRVEIGDNAFQNAAGDFIQGDTTVSNKVYPAQYVLRSGFLEPRNAYASRQVQFGLKLKF</sequence>
<dbReference type="SUPFAM" id="SSF49452">
    <property type="entry name" value="Starch-binding domain-like"/>
    <property type="match status" value="1"/>
</dbReference>
<evidence type="ECO:0000256" key="7">
    <source>
        <dbReference type="SAM" id="SignalP"/>
    </source>
</evidence>
<keyword evidence="2" id="KW-0813">Transport</keyword>
<evidence type="ECO:0000313" key="10">
    <source>
        <dbReference type="Proteomes" id="UP000779809"/>
    </source>
</evidence>
<dbReference type="GO" id="GO:0044718">
    <property type="term" value="P:siderophore transmembrane transport"/>
    <property type="evidence" value="ECO:0007669"/>
    <property type="project" value="TreeGrafter"/>
</dbReference>
<dbReference type="PANTHER" id="PTHR30069:SF46">
    <property type="entry name" value="OAR PROTEIN"/>
    <property type="match status" value="1"/>
</dbReference>
<keyword evidence="5" id="KW-0472">Membrane</keyword>
<evidence type="ECO:0000256" key="4">
    <source>
        <dbReference type="ARBA" id="ARBA00022692"/>
    </source>
</evidence>